<gene>
    <name evidence="3" type="ORF">J7S33_14900</name>
</gene>
<evidence type="ECO:0000256" key="1">
    <source>
        <dbReference type="SAM" id="MobiDB-lite"/>
    </source>
</evidence>
<organism evidence="3 4">
    <name type="scientific">Saccharothrix algeriensis</name>
    <dbReference type="NCBI Taxonomy" id="173560"/>
    <lineage>
        <taxon>Bacteria</taxon>
        <taxon>Bacillati</taxon>
        <taxon>Actinomycetota</taxon>
        <taxon>Actinomycetes</taxon>
        <taxon>Pseudonocardiales</taxon>
        <taxon>Pseudonocardiaceae</taxon>
        <taxon>Saccharothrix</taxon>
    </lineage>
</organism>
<protein>
    <recommendedName>
        <fullName evidence="2">Galactofuranosyltransferase GlfT2 N-terminal domain-containing protein</fullName>
    </recommendedName>
</protein>
<accession>A0A8T8I608</accession>
<dbReference type="EMBL" id="CP072788">
    <property type="protein sequence ID" value="QTR06197.1"/>
    <property type="molecule type" value="Genomic_DNA"/>
</dbReference>
<feature type="region of interest" description="Disordered" evidence="1">
    <location>
        <begin position="31"/>
        <end position="50"/>
    </location>
</feature>
<evidence type="ECO:0000259" key="2">
    <source>
        <dbReference type="Pfam" id="PF17994"/>
    </source>
</evidence>
<evidence type="ECO:0000313" key="4">
    <source>
        <dbReference type="Proteomes" id="UP000671828"/>
    </source>
</evidence>
<feature type="domain" description="Galactofuranosyltransferase GlfT2 N-terminal" evidence="2">
    <location>
        <begin position="16"/>
        <end position="49"/>
    </location>
</feature>
<dbReference type="InterPro" id="IPR040492">
    <property type="entry name" value="GlfT2_N"/>
</dbReference>
<proteinExistence type="predicted"/>
<sequence length="50" mass="5638">MTEHSSSGGIDPSKVLQRVILPRDEDPLDVRPLYLDEPDNVHSHVSSRRS</sequence>
<dbReference type="Pfam" id="PF17994">
    <property type="entry name" value="Glft2_N"/>
    <property type="match status" value="1"/>
</dbReference>
<feature type="non-terminal residue" evidence="3">
    <location>
        <position position="50"/>
    </location>
</feature>
<reference evidence="3" key="1">
    <citation type="submission" date="2021-04" db="EMBL/GenBank/DDBJ databases">
        <title>Saccharothrix algeriensis WGS.</title>
        <authorList>
            <person name="Stuskova K."/>
            <person name="Hakalova E."/>
            <person name="Tebbal A.B."/>
            <person name="Eichmeier A."/>
        </authorList>
    </citation>
    <scope>NUCLEOTIDE SEQUENCE</scope>
    <source>
        <strain evidence="3">NRRL B-24137</strain>
    </source>
</reference>
<dbReference type="Proteomes" id="UP000671828">
    <property type="component" value="Chromosome"/>
</dbReference>
<evidence type="ECO:0000313" key="3">
    <source>
        <dbReference type="EMBL" id="QTR06197.1"/>
    </source>
</evidence>
<dbReference type="AlphaFoldDB" id="A0A8T8I608"/>
<name>A0A8T8I608_9PSEU</name>